<evidence type="ECO:0000256" key="3">
    <source>
        <dbReference type="ARBA" id="ARBA00022519"/>
    </source>
</evidence>
<comment type="subcellular location">
    <subcellularLocation>
        <location evidence="1">Membrane</location>
    </subcellularLocation>
</comment>
<dbReference type="Pfam" id="PF03799">
    <property type="entry name" value="FtsQ_DivIB_C"/>
    <property type="match status" value="1"/>
</dbReference>
<evidence type="ECO:0000256" key="5">
    <source>
        <dbReference type="ARBA" id="ARBA00022692"/>
    </source>
</evidence>
<protein>
    <submittedName>
        <fullName evidence="11">FtsQ-type POTRA domain-containing protein</fullName>
    </submittedName>
</protein>
<evidence type="ECO:0000256" key="1">
    <source>
        <dbReference type="ARBA" id="ARBA00004370"/>
    </source>
</evidence>
<dbReference type="InterPro" id="IPR013685">
    <property type="entry name" value="POTRA_FtsQ_type"/>
</dbReference>
<feature type="domain" description="POTRA" evidence="10">
    <location>
        <begin position="46"/>
        <end position="114"/>
    </location>
</feature>
<dbReference type="InterPro" id="IPR034746">
    <property type="entry name" value="POTRA"/>
</dbReference>
<dbReference type="InterPro" id="IPR005548">
    <property type="entry name" value="Cell_div_FtsQ/DivIB_C"/>
</dbReference>
<keyword evidence="8" id="KW-0131">Cell cycle</keyword>
<keyword evidence="3" id="KW-0997">Cell inner membrane</keyword>
<evidence type="ECO:0000313" key="12">
    <source>
        <dbReference type="Proteomes" id="UP000316517"/>
    </source>
</evidence>
<keyword evidence="7 9" id="KW-0472">Membrane</keyword>
<evidence type="ECO:0000256" key="2">
    <source>
        <dbReference type="ARBA" id="ARBA00022475"/>
    </source>
</evidence>
<dbReference type="EMBL" id="SOJT01000095">
    <property type="protein sequence ID" value="TET29152.1"/>
    <property type="molecule type" value="Genomic_DNA"/>
</dbReference>
<keyword evidence="5 9" id="KW-0812">Transmembrane</keyword>
<dbReference type="InterPro" id="IPR045335">
    <property type="entry name" value="FtsQ_C_sf"/>
</dbReference>
<evidence type="ECO:0000256" key="7">
    <source>
        <dbReference type="ARBA" id="ARBA00023136"/>
    </source>
</evidence>
<sequence>MRLAKRKVLISHRRKDRRGIKYLTLLILLTSVGVVIAWFVLTIPYFCITRVEVRGEERLSKEVILKWAAIPRQSSIFRVNLKDVSERIILASKIKKAEIRRVFPSTLLILIQERSPFAYLRKGSRFWEIDEEGVVIGEAVEKQHLPLITGAGVSPDKAQRIEMGVKILANFQKSGLPLSRIDIINRNYLVGYLEKGPRVYLGEDHHLGYLSYLPLILQDAKRVDRRVKYLDLRFDKQVVVGYE</sequence>
<dbReference type="PANTHER" id="PTHR35851">
    <property type="entry name" value="CELL DIVISION PROTEIN FTSQ"/>
    <property type="match status" value="1"/>
</dbReference>
<evidence type="ECO:0000259" key="10">
    <source>
        <dbReference type="PROSITE" id="PS51779"/>
    </source>
</evidence>
<comment type="caution">
    <text evidence="11">The sequence shown here is derived from an EMBL/GenBank/DDBJ whole genome shotgun (WGS) entry which is preliminary data.</text>
</comment>
<dbReference type="PROSITE" id="PS51779">
    <property type="entry name" value="POTRA"/>
    <property type="match status" value="1"/>
</dbReference>
<keyword evidence="6 9" id="KW-1133">Transmembrane helix</keyword>
<dbReference type="InterPro" id="IPR026579">
    <property type="entry name" value="FtsQ"/>
</dbReference>
<gene>
    <name evidence="11" type="ORF">E3J68_02250</name>
</gene>
<dbReference type="PANTHER" id="PTHR35851:SF1">
    <property type="entry name" value="CELL DIVISION PROTEIN FTSQ"/>
    <property type="match status" value="1"/>
</dbReference>
<accession>A0A523TFP2</accession>
<evidence type="ECO:0000256" key="6">
    <source>
        <dbReference type="ARBA" id="ARBA00022989"/>
    </source>
</evidence>
<name>A0A523TFP2_UNCAE</name>
<dbReference type="Pfam" id="PF08478">
    <property type="entry name" value="POTRA_1"/>
    <property type="match status" value="1"/>
</dbReference>
<dbReference type="Proteomes" id="UP000316517">
    <property type="component" value="Unassembled WGS sequence"/>
</dbReference>
<proteinExistence type="predicted"/>
<dbReference type="Gene3D" id="3.10.20.310">
    <property type="entry name" value="membrane protein fhac"/>
    <property type="match status" value="1"/>
</dbReference>
<dbReference type="GO" id="GO:0090529">
    <property type="term" value="P:cell septum assembly"/>
    <property type="evidence" value="ECO:0007669"/>
    <property type="project" value="InterPro"/>
</dbReference>
<dbReference type="GO" id="GO:0016020">
    <property type="term" value="C:membrane"/>
    <property type="evidence" value="ECO:0007669"/>
    <property type="project" value="UniProtKB-SubCell"/>
</dbReference>
<evidence type="ECO:0000313" key="11">
    <source>
        <dbReference type="EMBL" id="TET29152.1"/>
    </source>
</evidence>
<reference evidence="11 12" key="1">
    <citation type="submission" date="2019-03" db="EMBL/GenBank/DDBJ databases">
        <title>Metabolic potential of uncultured bacteria and archaea associated with petroleum seepage in deep-sea sediments.</title>
        <authorList>
            <person name="Dong X."/>
            <person name="Hubert C."/>
        </authorList>
    </citation>
    <scope>NUCLEOTIDE SEQUENCE [LARGE SCALE GENOMIC DNA]</scope>
    <source>
        <strain evidence="11">E44_bin3</strain>
    </source>
</reference>
<keyword evidence="2" id="KW-1003">Cell membrane</keyword>
<keyword evidence="4" id="KW-0132">Cell division</keyword>
<evidence type="ECO:0000256" key="4">
    <source>
        <dbReference type="ARBA" id="ARBA00022618"/>
    </source>
</evidence>
<organism evidence="11 12">
    <name type="scientific">Aerophobetes bacterium</name>
    <dbReference type="NCBI Taxonomy" id="2030807"/>
    <lineage>
        <taxon>Bacteria</taxon>
        <taxon>Candidatus Aerophobota</taxon>
    </lineage>
</organism>
<dbReference type="AlphaFoldDB" id="A0A523TFP2"/>
<dbReference type="Gene3D" id="3.40.50.11690">
    <property type="entry name" value="Cell division protein FtsQ/DivIB"/>
    <property type="match status" value="1"/>
</dbReference>
<feature type="transmembrane region" description="Helical" evidence="9">
    <location>
        <begin position="20"/>
        <end position="41"/>
    </location>
</feature>
<evidence type="ECO:0000256" key="9">
    <source>
        <dbReference type="SAM" id="Phobius"/>
    </source>
</evidence>
<evidence type="ECO:0000256" key="8">
    <source>
        <dbReference type="ARBA" id="ARBA00023306"/>
    </source>
</evidence>